<proteinExistence type="predicted"/>
<evidence type="ECO:0000313" key="2">
    <source>
        <dbReference type="Proteomes" id="UP001153332"/>
    </source>
</evidence>
<dbReference type="EMBL" id="JAPUUL010000051">
    <property type="protein sequence ID" value="KAJ8133051.1"/>
    <property type="molecule type" value="Genomic_DNA"/>
</dbReference>
<name>A0ACC2K080_9PEZI</name>
<comment type="caution">
    <text evidence="1">The sequence shown here is derived from an EMBL/GenBank/DDBJ whole genome shotgun (WGS) entry which is preliminary data.</text>
</comment>
<gene>
    <name evidence="1" type="ORF">O1611_g576</name>
</gene>
<dbReference type="Proteomes" id="UP001153332">
    <property type="component" value="Unassembled WGS sequence"/>
</dbReference>
<keyword evidence="2" id="KW-1185">Reference proteome</keyword>
<organism evidence="1 2">
    <name type="scientific">Lasiodiplodia mahajangana</name>
    <dbReference type="NCBI Taxonomy" id="1108764"/>
    <lineage>
        <taxon>Eukaryota</taxon>
        <taxon>Fungi</taxon>
        <taxon>Dikarya</taxon>
        <taxon>Ascomycota</taxon>
        <taxon>Pezizomycotina</taxon>
        <taxon>Dothideomycetes</taxon>
        <taxon>Dothideomycetes incertae sedis</taxon>
        <taxon>Botryosphaeriales</taxon>
        <taxon>Botryosphaeriaceae</taxon>
        <taxon>Lasiodiplodia</taxon>
    </lineage>
</organism>
<evidence type="ECO:0000313" key="1">
    <source>
        <dbReference type="EMBL" id="KAJ8133051.1"/>
    </source>
</evidence>
<protein>
    <submittedName>
        <fullName evidence="1">Uncharacterized protein</fullName>
    </submittedName>
</protein>
<accession>A0ACC2K080</accession>
<sequence length="1630" mass="183341">MPDQDRETYAKLAEWYAGILPRKVDIVGDFGGKQLFLIDGDSLLLHCITTSLVDYDALIGGTEFRSSRVILPIITAAPKIASLRPSQNLWPNPVPRRSDEPLQLDLALYEGSSYRELVTAVALCRVLKLQCIEQYKLMSAAIVLHGVITSHTRLNERSLAPRWPTWIGATARHLDTFLNDFCDEITFVISSDIEDSLPRVLSWDVFDIIDGRLFLSLYAILSKGGSIPAVLVDKAKPLITCVEKWSGVSLLDYDSLQISTSPDVERPHAKSTTSCDLSQATILPFNHELLNQFLAPIHLRTSQLDEGVTEQKIFQELTHWHNAKKAIDPKKIPKKPGFFARKRTQKFMADTLVYSASLTNATGKLIEPKTIIVGAAARPSKRILPSHTITSSSRAPNNSEAKKKTRGSSGKNSAHEAALLTQARKLEKKSGATFRHWHAVTKQLSQEKSLTKRFQRTLKHFSNLTKEDKMIIGAEVSLYLCDTLYRAWEQEATASNEQTLGIKSLLFNQVMQTSLLPSLTQEVTAALQIMSSAVGILSKESLDGELNSRQLSFQPRVYEASSRELRPTRALEFQLGYCGPFLERSFDSCKDDRVPFEPDAWQRSVLDSIDANDSLFIVAPTSSGKTFISFYAMEAILREDDDGVLVYVAPTKALVNQIAAEIQARFRKTYHHEGRSVWAIHTRDYRVNNPTGCQILVTVPHVLQIMLLSPLYANTWSKRVKRIIFDEVHCIGQADDGIIWEQLLVMAPCPIIALSATVGNPEEFSEWLRISQTSKGFNFKMITHNTRYSDLRAFGYVPQEDFEFKGLYRAEHFPVPGLDSPNLTTSNFRFVHPVAALVNRTGIDLEELSLEPRDALSLWECMKKFQTPSFPLDDSLDPSRVFSGVPRKSDVLAWTKGLKAVLAIWIRDTASPFEKVRYILGAGEQANSKPNEDARRASRKPSNTSNRPTLKKERMSVFGLLCDLHKDDGLPAILFNYDRVECERTLQFVLHQLESAEQSWKESSRDWQKDIKDYNQWKASKDKRKMPKKTAEKRTKDEKMREEANADISRWELFDPEWPLEQFSFADGTRLGRSELQEFITSLEGEYIRPYLFSALKRGIAVHHSGMNRRYRQVVEILFRKGYLTAVVATGTLALGINMPCKTVAFVGDSTYLTALNYRQGAGRAGRRGFDLLGNVVFSNVNRTRAYELMSSRLPDLKGHFPLTTTLVLRILGLVDAAGKSSFASGIVKSLLTQNRLYLGGEEAGKSIQHHLRFSVEYLQRQHLLSADGRPINFAGLVGHLYFTENAVFAFHSLLKGGYFHDLCSNDSLSPTDKLRTLGLVMAHLFNRIQARNLDSGASGKSNADSGSILLPRLPKDAEDLLIRHNTETLGIFKTYASTYIDQYLDDAPDRYLPLSGIEVGGDEPRIINLPGDLPPTKLRSPFSALSGHSDDFKSIHELCSNIRSGVFLEESAVPYIPIWPHDLSIPLNSYIYNFLKHGDYIALTRDNKIKQGDVWFLLRDFSLVLSTIVASLTNFIQADSNMDDADLIDVEDVGETPDEYTPDQGTEAPKDPDYSTTHRKPLKKKVVESWEDDEDTGEDGAAFDQARETASRSLESPTWEKGGKSLVHVLRAFTLLKEDFDEKFHKAWA</sequence>
<reference evidence="1" key="1">
    <citation type="submission" date="2022-12" db="EMBL/GenBank/DDBJ databases">
        <title>Genome Sequence of Lasiodiplodia mahajangana.</title>
        <authorList>
            <person name="Buettner E."/>
        </authorList>
    </citation>
    <scope>NUCLEOTIDE SEQUENCE</scope>
    <source>
        <strain evidence="1">VT137</strain>
    </source>
</reference>